<evidence type="ECO:0000313" key="38">
    <source>
        <dbReference type="Proteomes" id="UP000887568"/>
    </source>
</evidence>
<evidence type="ECO:0000256" key="28">
    <source>
        <dbReference type="ARBA" id="ARBA00036424"/>
    </source>
</evidence>
<evidence type="ECO:0000256" key="10">
    <source>
        <dbReference type="ARBA" id="ARBA00022516"/>
    </source>
</evidence>
<dbReference type="GO" id="GO:0020037">
    <property type="term" value="F:heme binding"/>
    <property type="evidence" value="ECO:0007669"/>
    <property type="project" value="InterPro"/>
</dbReference>
<evidence type="ECO:0000256" key="8">
    <source>
        <dbReference type="ARBA" id="ARBA00013084"/>
    </source>
</evidence>
<keyword evidence="25" id="KW-0456">Lyase</keyword>
<keyword evidence="18 36" id="KW-1133">Transmembrane helix</keyword>
<dbReference type="InterPro" id="IPR001128">
    <property type="entry name" value="Cyt_P450"/>
</dbReference>
<evidence type="ECO:0000256" key="2">
    <source>
        <dbReference type="ARBA" id="ARBA00001719"/>
    </source>
</evidence>
<evidence type="ECO:0000256" key="6">
    <source>
        <dbReference type="ARBA" id="ARBA00010617"/>
    </source>
</evidence>
<dbReference type="EC" id="5.3.99.5" evidence="30"/>
<keyword evidence="9" id="KW-0644">Prostaglandin metabolism</keyword>
<dbReference type="PRINTS" id="PR00463">
    <property type="entry name" value="EP450I"/>
</dbReference>
<evidence type="ECO:0000256" key="35">
    <source>
        <dbReference type="RuleBase" id="RU000461"/>
    </source>
</evidence>
<keyword evidence="12 34" id="KW-0349">Heme</keyword>
<evidence type="ECO:0000256" key="1">
    <source>
        <dbReference type="ARBA" id="ARBA00001143"/>
    </source>
</evidence>
<dbReference type="GeneID" id="119745195"/>
<evidence type="ECO:0000256" key="21">
    <source>
        <dbReference type="ARBA" id="ARBA00023098"/>
    </source>
</evidence>
<evidence type="ECO:0000256" key="32">
    <source>
        <dbReference type="ARBA" id="ARBA00042726"/>
    </source>
</evidence>
<evidence type="ECO:0000256" key="33">
    <source>
        <dbReference type="ARBA" id="ARBA00054825"/>
    </source>
</evidence>
<comment type="catalytic activity">
    <reaction evidence="2">
        <text>a hydroperoxyeicosatetraenoate = an oxoeicosatetraenoate + H2O</text>
        <dbReference type="Rhea" id="RHEA:55556"/>
        <dbReference type="ChEBI" id="CHEBI:15377"/>
        <dbReference type="ChEBI" id="CHEBI:59720"/>
        <dbReference type="ChEBI" id="CHEBI:131859"/>
        <dbReference type="EC" id="4.2.1.152"/>
    </reaction>
    <physiologicalReaction direction="left-to-right" evidence="2">
        <dbReference type="Rhea" id="RHEA:55557"/>
    </physiologicalReaction>
</comment>
<protein>
    <recommendedName>
        <fullName evidence="31">Thromboxane-A synthase</fullName>
        <ecNumber evidence="8">4.2.1.152</ecNumber>
        <ecNumber evidence="30">5.3.99.5</ecNumber>
    </recommendedName>
    <alternativeName>
        <fullName evidence="32">Cytochrome P450 5A1</fullName>
    </alternativeName>
    <alternativeName>
        <fullName evidence="26">Hydroperoxy icosatetraenoate dehydratase</fullName>
    </alternativeName>
</protein>
<dbReference type="GO" id="GO:0106256">
    <property type="term" value="F:hydroperoxy icosatetraenoate dehydratase activity"/>
    <property type="evidence" value="ECO:0007669"/>
    <property type="project" value="UniProtKB-EC"/>
</dbReference>
<dbReference type="GO" id="GO:0005506">
    <property type="term" value="F:iron ion binding"/>
    <property type="evidence" value="ECO:0007669"/>
    <property type="project" value="InterPro"/>
</dbReference>
<keyword evidence="21" id="KW-0443">Lipid metabolism</keyword>
<evidence type="ECO:0000256" key="36">
    <source>
        <dbReference type="SAM" id="Phobius"/>
    </source>
</evidence>
<keyword evidence="16" id="KW-0276">Fatty acid metabolism</keyword>
<dbReference type="EnsemblMetazoa" id="XM_038221420.1">
    <property type="protein sequence ID" value="XP_038077348.1"/>
    <property type="gene ID" value="LOC119745195"/>
</dbReference>
<evidence type="ECO:0000256" key="13">
    <source>
        <dbReference type="ARBA" id="ARBA00022692"/>
    </source>
</evidence>
<dbReference type="CDD" id="cd11055">
    <property type="entry name" value="CYP3A-like"/>
    <property type="match status" value="1"/>
</dbReference>
<dbReference type="RefSeq" id="XP_038077348.1">
    <property type="nucleotide sequence ID" value="XM_038221420.1"/>
</dbReference>
<evidence type="ECO:0000256" key="25">
    <source>
        <dbReference type="ARBA" id="ARBA00023239"/>
    </source>
</evidence>
<comment type="catalytic activity">
    <reaction evidence="1">
        <text>(15S)-hydroperoxy-(5Z,8Z,11Z,13E)-eicosatetraenoate = 15-oxo-(5Z,8Z,11Z,13E)-eicosatetraenoate + H2O</text>
        <dbReference type="Rhea" id="RHEA:48636"/>
        <dbReference type="ChEBI" id="CHEBI:15377"/>
        <dbReference type="ChEBI" id="CHEBI:57410"/>
        <dbReference type="ChEBI" id="CHEBI:57446"/>
    </reaction>
    <physiologicalReaction direction="left-to-right" evidence="1">
        <dbReference type="Rhea" id="RHEA:48637"/>
    </physiologicalReaction>
</comment>
<dbReference type="GO" id="GO:0001516">
    <property type="term" value="P:prostaglandin biosynthetic process"/>
    <property type="evidence" value="ECO:0007669"/>
    <property type="project" value="UniProtKB-KW"/>
</dbReference>
<evidence type="ECO:0000256" key="18">
    <source>
        <dbReference type="ARBA" id="ARBA00022989"/>
    </source>
</evidence>
<dbReference type="Gene3D" id="1.10.630.10">
    <property type="entry name" value="Cytochrome P450"/>
    <property type="match status" value="1"/>
</dbReference>
<dbReference type="InterPro" id="IPR017972">
    <property type="entry name" value="Cyt_P450_CS"/>
</dbReference>
<comment type="subcellular location">
    <subcellularLocation>
        <location evidence="5">Endoplasmic reticulum membrane</location>
        <topology evidence="5">Multi-pass membrane protein</topology>
    </subcellularLocation>
    <subcellularLocation>
        <location evidence="4">Endoplasmic reticulum membrane</location>
        <topology evidence="4">Peripheral membrane protein</topology>
    </subcellularLocation>
    <subcellularLocation>
        <location evidence="3">Microsome membrane</location>
        <topology evidence="3">Peripheral membrane protein</topology>
    </subcellularLocation>
</comment>
<evidence type="ECO:0000256" key="17">
    <source>
        <dbReference type="ARBA" id="ARBA00022848"/>
    </source>
</evidence>
<comment type="catalytic activity">
    <reaction evidence="27">
        <text>(15S)-hydroperoxy-(5Z,8Z,11Z,13E)-eicosatetraenoate + AH2 = (15S)-hydroxy-(5Z,8Z,11Z,13E)-eicosatetraenoate + A + H2O</text>
        <dbReference type="Rhea" id="RHEA:48856"/>
        <dbReference type="ChEBI" id="CHEBI:13193"/>
        <dbReference type="ChEBI" id="CHEBI:15377"/>
        <dbReference type="ChEBI" id="CHEBI:17499"/>
        <dbReference type="ChEBI" id="CHEBI:57409"/>
        <dbReference type="ChEBI" id="CHEBI:57446"/>
    </reaction>
    <physiologicalReaction direction="left-to-right" evidence="27">
        <dbReference type="Rhea" id="RHEA:48857"/>
    </physiologicalReaction>
</comment>
<dbReference type="OMA" id="TYFRIAM"/>
<keyword evidence="23" id="KW-0275">Fatty acid biosynthesis</keyword>
<dbReference type="SUPFAM" id="SSF48264">
    <property type="entry name" value="Cytochrome P450"/>
    <property type="match status" value="1"/>
</dbReference>
<evidence type="ECO:0000256" key="12">
    <source>
        <dbReference type="ARBA" id="ARBA00022617"/>
    </source>
</evidence>
<evidence type="ECO:0000256" key="29">
    <source>
        <dbReference type="ARBA" id="ARBA00036475"/>
    </source>
</evidence>
<dbReference type="InterPro" id="IPR002401">
    <property type="entry name" value="Cyt_P450_E_grp-I"/>
</dbReference>
<accession>A0A914BM37</accession>
<comment type="similarity">
    <text evidence="6 35">Belongs to the cytochrome P450 family.</text>
</comment>
<evidence type="ECO:0000256" key="24">
    <source>
        <dbReference type="ARBA" id="ARBA00023235"/>
    </source>
</evidence>
<keyword evidence="20 34" id="KW-0408">Iron</keyword>
<evidence type="ECO:0000256" key="5">
    <source>
        <dbReference type="ARBA" id="ARBA00004477"/>
    </source>
</evidence>
<dbReference type="AlphaFoldDB" id="A0A914BM37"/>
<dbReference type="PANTHER" id="PTHR24302:SF47">
    <property type="entry name" value="CYTOCHROME P450"/>
    <property type="match status" value="1"/>
</dbReference>
<dbReference type="GO" id="GO:0008395">
    <property type="term" value="F:steroid hydroxylase activity"/>
    <property type="evidence" value="ECO:0007669"/>
    <property type="project" value="TreeGrafter"/>
</dbReference>
<evidence type="ECO:0000256" key="7">
    <source>
        <dbReference type="ARBA" id="ARBA00011245"/>
    </source>
</evidence>
<dbReference type="Proteomes" id="UP000887568">
    <property type="component" value="Unplaced"/>
</dbReference>
<evidence type="ECO:0000256" key="11">
    <source>
        <dbReference type="ARBA" id="ARBA00022585"/>
    </source>
</evidence>
<evidence type="ECO:0000256" key="34">
    <source>
        <dbReference type="PIRSR" id="PIRSR602401-1"/>
    </source>
</evidence>
<evidence type="ECO:0000256" key="3">
    <source>
        <dbReference type="ARBA" id="ARBA00004174"/>
    </source>
</evidence>
<dbReference type="PANTHER" id="PTHR24302">
    <property type="entry name" value="CYTOCHROME P450 FAMILY 3"/>
    <property type="match status" value="1"/>
</dbReference>
<dbReference type="PRINTS" id="PR00385">
    <property type="entry name" value="P450"/>
</dbReference>
<name>A0A914BM37_PATMI</name>
<evidence type="ECO:0000313" key="37">
    <source>
        <dbReference type="EnsemblMetazoa" id="XP_038077348.1"/>
    </source>
</evidence>
<dbReference type="GO" id="GO:0004796">
    <property type="term" value="F:thromboxane-A synthase activity"/>
    <property type="evidence" value="ECO:0007669"/>
    <property type="project" value="UniProtKB-EC"/>
</dbReference>
<keyword evidence="24" id="KW-0413">Isomerase</keyword>
<comment type="subunit">
    <text evidence="7">Monomer.</text>
</comment>
<keyword evidence="11" id="KW-0643">Prostaglandin biosynthesis</keyword>
<keyword evidence="14 34" id="KW-0479">Metal-binding</keyword>
<organism evidence="37 38">
    <name type="scientific">Patiria miniata</name>
    <name type="common">Bat star</name>
    <name type="synonym">Asterina miniata</name>
    <dbReference type="NCBI Taxonomy" id="46514"/>
    <lineage>
        <taxon>Eukaryota</taxon>
        <taxon>Metazoa</taxon>
        <taxon>Echinodermata</taxon>
        <taxon>Eleutherozoa</taxon>
        <taxon>Asterozoa</taxon>
        <taxon>Asteroidea</taxon>
        <taxon>Valvatacea</taxon>
        <taxon>Valvatida</taxon>
        <taxon>Asterinidae</taxon>
        <taxon>Patiria</taxon>
    </lineage>
</organism>
<dbReference type="InterPro" id="IPR036396">
    <property type="entry name" value="Cyt_P450_sf"/>
</dbReference>
<evidence type="ECO:0000256" key="26">
    <source>
        <dbReference type="ARBA" id="ARBA00033404"/>
    </source>
</evidence>
<evidence type="ECO:0000256" key="20">
    <source>
        <dbReference type="ARBA" id="ARBA00023004"/>
    </source>
</evidence>
<feature type="binding site" description="axial binding residue" evidence="34">
    <location>
        <position position="465"/>
    </location>
    <ligand>
        <name>heme</name>
        <dbReference type="ChEBI" id="CHEBI:30413"/>
    </ligand>
    <ligandPart>
        <name>Fe</name>
        <dbReference type="ChEBI" id="CHEBI:18248"/>
    </ligandPart>
</feature>
<evidence type="ECO:0000256" key="15">
    <source>
        <dbReference type="ARBA" id="ARBA00022824"/>
    </source>
</evidence>
<comment type="catalytic activity">
    <reaction evidence="29">
        <text>prostaglandin H2 = thromboxane A2</text>
        <dbReference type="Rhea" id="RHEA:17137"/>
        <dbReference type="ChEBI" id="CHEBI:57405"/>
        <dbReference type="ChEBI" id="CHEBI:57445"/>
        <dbReference type="EC" id="5.3.99.5"/>
    </reaction>
    <physiologicalReaction direction="left-to-right" evidence="29">
        <dbReference type="Rhea" id="RHEA:17138"/>
    </physiologicalReaction>
</comment>
<comment type="catalytic activity">
    <reaction evidence="28">
        <text>prostaglandin H2 = (12S)-hydroxy-(5Z,8E,10E)-heptadecatrienoate + malonaldehyde</text>
        <dbReference type="Rhea" id="RHEA:48644"/>
        <dbReference type="ChEBI" id="CHEBI:57405"/>
        <dbReference type="ChEBI" id="CHEBI:90694"/>
        <dbReference type="ChEBI" id="CHEBI:566274"/>
    </reaction>
</comment>
<evidence type="ECO:0000256" key="22">
    <source>
        <dbReference type="ARBA" id="ARBA00023136"/>
    </source>
</evidence>
<evidence type="ECO:0000256" key="31">
    <source>
        <dbReference type="ARBA" id="ARBA00040834"/>
    </source>
</evidence>
<comment type="function">
    <text evidence="33">Catalyzes the conversion of prostaglandin H2 (PGH2) to thromboxane A2 (TXA2), a potent inducer of blood vessel constriction and platelet aggregation. Also cleaves PGH2 to 12-hydroxy-heptadecatrienoicacid (12-HHT) and malondialdehyde, which is known to act as a mediator of DNA damage. 12-HHT and malondialdehyde are formed stoichiometrically in the same amounts as TXA2. Additionally, displays dehydratase activity, toward (15S)-hydroperoxy-(5Z,8Z,11Z,13E)-eicosatetraenoate (15(S)-HPETE) producing 15-KETE and 15-HETE.</text>
</comment>
<dbReference type="InterPro" id="IPR050705">
    <property type="entry name" value="Cytochrome_P450_3A"/>
</dbReference>
<evidence type="ECO:0000256" key="16">
    <source>
        <dbReference type="ARBA" id="ARBA00022832"/>
    </source>
</evidence>
<evidence type="ECO:0000256" key="27">
    <source>
        <dbReference type="ARBA" id="ARBA00036380"/>
    </source>
</evidence>
<keyword evidence="19 35" id="KW-0560">Oxidoreductase</keyword>
<keyword evidence="17" id="KW-0492">Microsome</keyword>
<evidence type="ECO:0000256" key="4">
    <source>
        <dbReference type="ARBA" id="ARBA00004406"/>
    </source>
</evidence>
<keyword evidence="38" id="KW-1185">Reference proteome</keyword>
<keyword evidence="22 36" id="KW-0472">Membrane</keyword>
<evidence type="ECO:0000256" key="30">
    <source>
        <dbReference type="ARBA" id="ARBA00038872"/>
    </source>
</evidence>
<dbReference type="FunFam" id="1.10.630.10:FF:000042">
    <property type="entry name" value="Cytochrome P450"/>
    <property type="match status" value="1"/>
</dbReference>
<evidence type="ECO:0000256" key="14">
    <source>
        <dbReference type="ARBA" id="ARBA00022723"/>
    </source>
</evidence>
<evidence type="ECO:0000256" key="9">
    <source>
        <dbReference type="ARBA" id="ARBA00022501"/>
    </source>
</evidence>
<dbReference type="GO" id="GO:0016705">
    <property type="term" value="F:oxidoreductase activity, acting on paired donors, with incorporation or reduction of molecular oxygen"/>
    <property type="evidence" value="ECO:0007669"/>
    <property type="project" value="InterPro"/>
</dbReference>
<dbReference type="GO" id="GO:0005789">
    <property type="term" value="C:endoplasmic reticulum membrane"/>
    <property type="evidence" value="ECO:0007669"/>
    <property type="project" value="UniProtKB-SubCell"/>
</dbReference>
<reference evidence="37" key="1">
    <citation type="submission" date="2022-11" db="UniProtKB">
        <authorList>
            <consortium name="EnsemblMetazoa"/>
        </authorList>
    </citation>
    <scope>IDENTIFICATION</scope>
</reference>
<keyword evidence="13 36" id="KW-0812">Transmembrane</keyword>
<feature type="transmembrane region" description="Helical" evidence="36">
    <location>
        <begin position="219"/>
        <end position="237"/>
    </location>
</feature>
<keyword evidence="10" id="KW-0444">Lipid biosynthesis</keyword>
<proteinExistence type="inferred from homology"/>
<dbReference type="Pfam" id="PF00067">
    <property type="entry name" value="p450"/>
    <property type="match status" value="1"/>
</dbReference>
<keyword evidence="15" id="KW-0256">Endoplasmic reticulum</keyword>
<evidence type="ECO:0000256" key="23">
    <source>
        <dbReference type="ARBA" id="ARBA00023160"/>
    </source>
</evidence>
<dbReference type="PROSITE" id="PS00086">
    <property type="entry name" value="CYTOCHROME_P450"/>
    <property type="match status" value="1"/>
</dbReference>
<comment type="cofactor">
    <cofactor evidence="34">
        <name>heme</name>
        <dbReference type="ChEBI" id="CHEBI:30413"/>
    </cofactor>
</comment>
<dbReference type="EC" id="4.2.1.152" evidence="8"/>
<feature type="transmembrane region" description="Helical" evidence="36">
    <location>
        <begin position="6"/>
        <end position="27"/>
    </location>
</feature>
<evidence type="ECO:0000256" key="19">
    <source>
        <dbReference type="ARBA" id="ARBA00023002"/>
    </source>
</evidence>
<sequence>MGLLEFFTLTPVTVKLLVATAALFLIYDWWCHQYFQKHGIPVDRYFPIIGSPMFLKKGIGYKFVEYQKKYGRIFGSYFFRTPMICITDVDFLKQIMVKNFSHFVNRRSTLLSRKPMKRGLLGLKDDDWKTVRSVVTPAFSASKMKQMSSMINECCDTLVTNFEKMAKEGKPVNCKTLYGGFTMDSIAWCGFGLKVDSLSSEHNEFVEHARLAFSFRRSALLLFITFVPFLNPILEYFDVALMPAEVATFFTHVTDEARRLRNKERHQGADQNGHNKNIDTLQLLLNAHNETAEDEENEAGPQLNTSKVVKRPLTKDEVTAQGITFFLAGYETTNTLLGFASYLLALNQDCQEKLYSEILDVAPSRELVSYDTVGKMNYLDMVISESLRYYPPVAGFFRTCNKTFTYDGTTIEKGRSVLIHVYAMHHDEKYWPNPEKFDPERFSPERKSTIHPMAYLPFGFGPRSCIGMRFALLEAKMALVRVLQQYRLDVGPETQIPMKLHGGIFTAPREGIQLRPVPRQ</sequence>
<dbReference type="OrthoDB" id="1470350at2759"/>
<keyword evidence="35" id="KW-0503">Monooxygenase</keyword>